<feature type="domain" description="RNA polymerase sigma-70 region 4" evidence="1">
    <location>
        <begin position="91"/>
        <end position="133"/>
    </location>
</feature>
<evidence type="ECO:0000313" key="2">
    <source>
        <dbReference type="EMBL" id="RGQ42118.1"/>
    </source>
</evidence>
<dbReference type="Proteomes" id="UP000284751">
    <property type="component" value="Unassembled WGS sequence"/>
</dbReference>
<protein>
    <submittedName>
        <fullName evidence="2">DUF1492 domain-containing protein</fullName>
    </submittedName>
</protein>
<name>A0A412AYP6_9FIRM</name>
<sequence>MTAKEYLSQAYRLDQRINSNIEEVIMLREMASSISSPSWGEKVQTSRSTEAPFVRSLEKIMDLEDTINKEIDTLVCLKKQIRTVIEAVQNTDERLVLRYRYIHNCTWEQIGNELNADARTIRRWHGEALLKVKVPENPIVI</sequence>
<gene>
    <name evidence="2" type="ORF">DWY99_04925</name>
</gene>
<organism evidence="2 3">
    <name type="scientific">[Clostridium] leptum</name>
    <dbReference type="NCBI Taxonomy" id="1535"/>
    <lineage>
        <taxon>Bacteria</taxon>
        <taxon>Bacillati</taxon>
        <taxon>Bacillota</taxon>
        <taxon>Clostridia</taxon>
        <taxon>Eubacteriales</taxon>
        <taxon>Oscillospiraceae</taxon>
        <taxon>Oscillospiraceae incertae sedis</taxon>
    </lineage>
</organism>
<proteinExistence type="predicted"/>
<comment type="caution">
    <text evidence="2">The sequence shown here is derived from an EMBL/GenBank/DDBJ whole genome shotgun (WGS) entry which is preliminary data.</text>
</comment>
<dbReference type="GO" id="GO:0003700">
    <property type="term" value="F:DNA-binding transcription factor activity"/>
    <property type="evidence" value="ECO:0007669"/>
    <property type="project" value="InterPro"/>
</dbReference>
<accession>A0A412AYP6</accession>
<reference evidence="2 3" key="1">
    <citation type="submission" date="2018-08" db="EMBL/GenBank/DDBJ databases">
        <title>A genome reference for cultivated species of the human gut microbiota.</title>
        <authorList>
            <person name="Zou Y."/>
            <person name="Xue W."/>
            <person name="Luo G."/>
        </authorList>
    </citation>
    <scope>NUCLEOTIDE SEQUENCE [LARGE SCALE GENOMIC DNA]</scope>
    <source>
        <strain evidence="2 3">AF28-26</strain>
    </source>
</reference>
<dbReference type="GO" id="GO:0006352">
    <property type="term" value="P:DNA-templated transcription initiation"/>
    <property type="evidence" value="ECO:0007669"/>
    <property type="project" value="InterPro"/>
</dbReference>
<evidence type="ECO:0000259" key="1">
    <source>
        <dbReference type="Pfam" id="PF04545"/>
    </source>
</evidence>
<dbReference type="InterPro" id="IPR013324">
    <property type="entry name" value="RNA_pol_sigma_r3/r4-like"/>
</dbReference>
<dbReference type="AlphaFoldDB" id="A0A412AYP6"/>
<dbReference type="Gene3D" id="1.20.140.160">
    <property type="match status" value="1"/>
</dbReference>
<dbReference type="InterPro" id="IPR007630">
    <property type="entry name" value="RNA_pol_sigma70_r4"/>
</dbReference>
<evidence type="ECO:0000313" key="3">
    <source>
        <dbReference type="Proteomes" id="UP000284751"/>
    </source>
</evidence>
<dbReference type="Pfam" id="PF04545">
    <property type="entry name" value="Sigma70_r4"/>
    <property type="match status" value="1"/>
</dbReference>
<dbReference type="SUPFAM" id="SSF88659">
    <property type="entry name" value="Sigma3 and sigma4 domains of RNA polymerase sigma factors"/>
    <property type="match status" value="1"/>
</dbReference>
<dbReference type="EMBL" id="QRTC01000013">
    <property type="protein sequence ID" value="RGQ42118.1"/>
    <property type="molecule type" value="Genomic_DNA"/>
</dbReference>